<organism evidence="2 3">
    <name type="scientific">Haloplanus rallus</name>
    <dbReference type="NCBI Taxonomy" id="1816183"/>
    <lineage>
        <taxon>Archaea</taxon>
        <taxon>Methanobacteriati</taxon>
        <taxon>Methanobacteriota</taxon>
        <taxon>Stenosarchaea group</taxon>
        <taxon>Halobacteria</taxon>
        <taxon>Halobacteriales</taxon>
        <taxon>Haloferacaceae</taxon>
        <taxon>Haloplanus</taxon>
    </lineage>
</organism>
<proteinExistence type="predicted"/>
<dbReference type="Proteomes" id="UP000428325">
    <property type="component" value="Chromosome"/>
</dbReference>
<dbReference type="KEGG" id="hra:EI982_17915"/>
<dbReference type="Pfam" id="PF00582">
    <property type="entry name" value="Usp"/>
    <property type="match status" value="1"/>
</dbReference>
<dbReference type="InterPro" id="IPR014729">
    <property type="entry name" value="Rossmann-like_a/b/a_fold"/>
</dbReference>
<dbReference type="RefSeq" id="WP_157690984.1">
    <property type="nucleotide sequence ID" value="NZ_CP034345.1"/>
</dbReference>
<evidence type="ECO:0000313" key="2">
    <source>
        <dbReference type="EMBL" id="QGX96522.1"/>
    </source>
</evidence>
<dbReference type="SUPFAM" id="SSF52402">
    <property type="entry name" value="Adenine nucleotide alpha hydrolases-like"/>
    <property type="match status" value="1"/>
</dbReference>
<feature type="domain" description="UspA" evidence="1">
    <location>
        <begin position="2"/>
        <end position="144"/>
    </location>
</feature>
<accession>A0A6B9F9T8</accession>
<dbReference type="Gene3D" id="3.40.50.620">
    <property type="entry name" value="HUPs"/>
    <property type="match status" value="1"/>
</dbReference>
<evidence type="ECO:0000313" key="3">
    <source>
        <dbReference type="Proteomes" id="UP000428325"/>
    </source>
</evidence>
<dbReference type="EMBL" id="CP034345">
    <property type="protein sequence ID" value="QGX96522.1"/>
    <property type="molecule type" value="Genomic_DNA"/>
</dbReference>
<evidence type="ECO:0000259" key="1">
    <source>
        <dbReference type="Pfam" id="PF00582"/>
    </source>
</evidence>
<dbReference type="InterPro" id="IPR006016">
    <property type="entry name" value="UspA"/>
</dbReference>
<protein>
    <submittedName>
        <fullName evidence="2">Universal stress protein</fullName>
    </submittedName>
</protein>
<name>A0A6B9F9T8_9EURY</name>
<sequence length="169" mass="18332">MTFVVPFDGSELAAAALVRAVEFGDVLDERVVSVSVSVIPDGNAAYARERGWLEADEPFDREAVVATLHEDVAALAPNAEFRYETVGRRATPGTISKRLRETARKEDASMVFVGSENAGHLVSSLSSVGGTVAADDAYDVVIVRHRAPSRIKRVAETSPHRAEKSDFYR</sequence>
<gene>
    <name evidence="2" type="ORF">EI982_17915</name>
</gene>
<dbReference type="AlphaFoldDB" id="A0A6B9F9T8"/>
<keyword evidence="3" id="KW-1185">Reference proteome</keyword>
<dbReference type="OrthoDB" id="193961at2157"/>
<dbReference type="GeneID" id="43371461"/>
<reference evidence="2 3" key="1">
    <citation type="submission" date="2018-12" db="EMBL/GenBank/DDBJ databases">
        <title>Complete genome sequence of Haloplanus rallus MBLA0036.</title>
        <authorList>
            <person name="Nam Y.-d."/>
            <person name="Kang J."/>
            <person name="Chung W.-H."/>
            <person name="Park Y.S."/>
        </authorList>
    </citation>
    <scope>NUCLEOTIDE SEQUENCE [LARGE SCALE GENOMIC DNA]</scope>
    <source>
        <strain evidence="2 3">MBLA0036</strain>
    </source>
</reference>